<dbReference type="PRINTS" id="PR00449">
    <property type="entry name" value="RASTRNSFRMNG"/>
</dbReference>
<gene>
    <name evidence="2" type="ORF">PLXY2_LOCUS8581</name>
</gene>
<dbReference type="InterPro" id="IPR001806">
    <property type="entry name" value="Small_GTPase"/>
</dbReference>
<dbReference type="SUPFAM" id="SSF52540">
    <property type="entry name" value="P-loop containing nucleoside triphosphate hydrolases"/>
    <property type="match status" value="1"/>
</dbReference>
<evidence type="ECO:0000313" key="3">
    <source>
        <dbReference type="Proteomes" id="UP000653454"/>
    </source>
</evidence>
<dbReference type="PANTHER" id="PTHR46350:SF2">
    <property type="entry name" value="RAS LIKE FAMILY 10 MEMBER B"/>
    <property type="match status" value="1"/>
</dbReference>
<dbReference type="SMART" id="SM00173">
    <property type="entry name" value="RAS"/>
    <property type="match status" value="1"/>
</dbReference>
<dbReference type="Pfam" id="PF00071">
    <property type="entry name" value="Ras"/>
    <property type="match status" value="1"/>
</dbReference>
<evidence type="ECO:0000256" key="1">
    <source>
        <dbReference type="SAM" id="MobiDB-lite"/>
    </source>
</evidence>
<evidence type="ECO:0000313" key="2">
    <source>
        <dbReference type="EMBL" id="CAG9126210.1"/>
    </source>
</evidence>
<keyword evidence="3" id="KW-1185">Reference proteome</keyword>
<dbReference type="PANTHER" id="PTHR46350">
    <property type="entry name" value="RAS LIKE FAMILY 10 MEMBER B-RELATED"/>
    <property type="match status" value="1"/>
</dbReference>
<accession>A0A8S4FE53</accession>
<feature type="region of interest" description="Disordered" evidence="1">
    <location>
        <begin position="258"/>
        <end position="285"/>
    </location>
</feature>
<dbReference type="GO" id="GO:0005525">
    <property type="term" value="F:GTP binding"/>
    <property type="evidence" value="ECO:0007669"/>
    <property type="project" value="InterPro"/>
</dbReference>
<dbReference type="PROSITE" id="PS51421">
    <property type="entry name" value="RAS"/>
    <property type="match status" value="1"/>
</dbReference>
<proteinExistence type="predicted"/>
<name>A0A8S4FE53_PLUXY</name>
<feature type="compositionally biased region" description="Low complexity" evidence="1">
    <location>
        <begin position="58"/>
        <end position="71"/>
    </location>
</feature>
<dbReference type="EMBL" id="CAJHNJ030000032">
    <property type="protein sequence ID" value="CAG9126210.1"/>
    <property type="molecule type" value="Genomic_DNA"/>
</dbReference>
<sequence length="285" mass="31709">MRRGWEGDNWRSTRSSPKADGSSPVRPETRRSVLGARRAVTGTGRPRRGVGGGDGGASRRAATAGRRSGAAGKETAAEQFVWSDFSEEYIPTDKKHTFYPSVIINEHLYEVKITDVPVIPYFPINSYYEWAHYRFYGLRNATAYILVFDLSNVDTFQYIRTLRDQMVESRDMRNVPVLVVGNKQDLLCSNAPSAASGLQQLAIAESACGDSREKRRNIVNLVRKHWKCGYVECSAKYNWRVIAVFKELMEMIDSLEWSGGGRSAEPPPDSAAGGGSSQENRCVVA</sequence>
<feature type="compositionally biased region" description="Low complexity" evidence="1">
    <location>
        <begin position="35"/>
        <end position="44"/>
    </location>
</feature>
<dbReference type="AlphaFoldDB" id="A0A8S4FE53"/>
<comment type="caution">
    <text evidence="2">The sequence shown here is derived from an EMBL/GenBank/DDBJ whole genome shotgun (WGS) entry which is preliminary data.</text>
</comment>
<dbReference type="InterPro" id="IPR052661">
    <property type="entry name" value="Ras-like_GTPase_Reg"/>
</dbReference>
<dbReference type="InterPro" id="IPR027417">
    <property type="entry name" value="P-loop_NTPase"/>
</dbReference>
<reference evidence="2" key="1">
    <citation type="submission" date="2020-11" db="EMBL/GenBank/DDBJ databases">
        <authorList>
            <person name="Whiteford S."/>
        </authorList>
    </citation>
    <scope>NUCLEOTIDE SEQUENCE</scope>
</reference>
<organism evidence="2 3">
    <name type="scientific">Plutella xylostella</name>
    <name type="common">Diamondback moth</name>
    <name type="synonym">Plutella maculipennis</name>
    <dbReference type="NCBI Taxonomy" id="51655"/>
    <lineage>
        <taxon>Eukaryota</taxon>
        <taxon>Metazoa</taxon>
        <taxon>Ecdysozoa</taxon>
        <taxon>Arthropoda</taxon>
        <taxon>Hexapoda</taxon>
        <taxon>Insecta</taxon>
        <taxon>Pterygota</taxon>
        <taxon>Neoptera</taxon>
        <taxon>Endopterygota</taxon>
        <taxon>Lepidoptera</taxon>
        <taxon>Glossata</taxon>
        <taxon>Ditrysia</taxon>
        <taxon>Yponomeutoidea</taxon>
        <taxon>Plutellidae</taxon>
        <taxon>Plutella</taxon>
    </lineage>
</organism>
<dbReference type="GO" id="GO:0003924">
    <property type="term" value="F:GTPase activity"/>
    <property type="evidence" value="ECO:0007669"/>
    <property type="project" value="InterPro"/>
</dbReference>
<dbReference type="Proteomes" id="UP000653454">
    <property type="component" value="Unassembled WGS sequence"/>
</dbReference>
<dbReference type="Gene3D" id="3.40.50.300">
    <property type="entry name" value="P-loop containing nucleotide triphosphate hydrolases"/>
    <property type="match status" value="1"/>
</dbReference>
<feature type="region of interest" description="Disordered" evidence="1">
    <location>
        <begin position="1"/>
        <end position="71"/>
    </location>
</feature>
<feature type="compositionally biased region" description="Basic and acidic residues" evidence="1">
    <location>
        <begin position="1"/>
        <end position="11"/>
    </location>
</feature>
<protein>
    <submittedName>
        <fullName evidence="2">(diamondback moth) hypothetical protein</fullName>
    </submittedName>
</protein>